<sequence length="68" mass="7886">MVRQYFFNVRAVEKGTFRVLLCMDGIAESSNAKQIHADLHVRVEQILSEQCFKKENYLIEVVALNNVE</sequence>
<organism evidence="1">
    <name type="scientific">Cronobacter phage CSP1</name>
    <dbReference type="NCBI Taxonomy" id="1983560"/>
    <lineage>
        <taxon>Viruses</taxon>
        <taxon>Duplodnaviria</taxon>
        <taxon>Heunggongvirae</taxon>
        <taxon>Uroviricota</taxon>
        <taxon>Caudoviricetes</taxon>
    </lineage>
</organism>
<proteinExistence type="predicted"/>
<reference evidence="1" key="1">
    <citation type="submission" date="2017-04" db="EMBL/GenBank/DDBJ databases">
        <title>Complete genome sequencing of Cronobacter sakazakii phage CSP1.</title>
        <authorList>
            <person name="Kim M."/>
            <person name="Kim M."/>
            <person name="Ryu S."/>
        </authorList>
    </citation>
    <scope>NUCLEOTIDE SEQUENCE</scope>
</reference>
<accession>A0AB33CA37</accession>
<gene>
    <name evidence="1" type="ORF">CSP1_088</name>
</gene>
<name>A0AB33CA37_9CAUD</name>
<protein>
    <submittedName>
        <fullName evidence="1">Uncharacterized protein</fullName>
    </submittedName>
</protein>
<dbReference type="EMBL" id="KY982929">
    <property type="protein sequence ID" value="ARW59120.1"/>
    <property type="molecule type" value="Genomic_DNA"/>
</dbReference>
<evidence type="ECO:0000313" key="1">
    <source>
        <dbReference type="EMBL" id="ARW59120.1"/>
    </source>
</evidence>